<feature type="compositionally biased region" description="Polar residues" evidence="1">
    <location>
        <begin position="18"/>
        <end position="43"/>
    </location>
</feature>
<proteinExistence type="predicted"/>
<dbReference type="PANTHER" id="PTHR22929">
    <property type="entry name" value="RNA POLYMERASE III TRANSCRIPTION INITIATION FACTOR B"/>
    <property type="match status" value="1"/>
</dbReference>
<dbReference type="GO" id="GO:0000126">
    <property type="term" value="C:transcription factor TFIIIB complex"/>
    <property type="evidence" value="ECO:0007669"/>
    <property type="project" value="TreeGrafter"/>
</dbReference>
<feature type="region of interest" description="Disordered" evidence="1">
    <location>
        <begin position="200"/>
        <end position="244"/>
    </location>
</feature>
<dbReference type="GeneTree" id="ENSGT00390000012762"/>
<dbReference type="Proteomes" id="UP000694406">
    <property type="component" value="Unplaced"/>
</dbReference>
<name>A0A8C5ST59_LATLA</name>
<evidence type="ECO:0000256" key="1">
    <source>
        <dbReference type="SAM" id="MobiDB-lite"/>
    </source>
</evidence>
<reference evidence="2" key="2">
    <citation type="submission" date="2025-09" db="UniProtKB">
        <authorList>
            <consortium name="Ensembl"/>
        </authorList>
    </citation>
    <scope>IDENTIFICATION</scope>
</reference>
<feature type="region of interest" description="Disordered" evidence="1">
    <location>
        <begin position="1"/>
        <end position="130"/>
    </location>
</feature>
<feature type="compositionally biased region" description="Acidic residues" evidence="1">
    <location>
        <begin position="219"/>
        <end position="240"/>
    </location>
</feature>
<dbReference type="GO" id="GO:0070898">
    <property type="term" value="P:RNA polymerase III preinitiation complex assembly"/>
    <property type="evidence" value="ECO:0007669"/>
    <property type="project" value="TreeGrafter"/>
</dbReference>
<sequence>MPNLIKPKIGPPPPPTVDLSSKCSQKQGPHSPAFSNLLFQKETSLPEKINLESSPKSSILPEKKTSALQVPQFSPFKKSASKEPSPCIPAQRNDEALPKNTSSPLKERPTQETLMEEETTQTKSASADKKKICSDRVKIIKTQKLRKMLKEELNKEKKQRKFKYPIIEKNMPEDRSKMTMRDFIYYLPENNPMKSSFIEEKKTEKTSTMTQAKEIVADREDENEDDDDEEEQGGGAEENDGSLLVPRVKVAEDGSIILDEESLTVEVLRTKGQCVVEENDPIFERGSTTTYSSFRKSYYTRPWSEKGVYNLVL</sequence>
<dbReference type="Ensembl" id="ENSLLTT00000023935.1">
    <property type="protein sequence ID" value="ENSLLTP00000023082.1"/>
    <property type="gene ID" value="ENSLLTG00000017068.1"/>
</dbReference>
<evidence type="ECO:0000313" key="2">
    <source>
        <dbReference type="Ensembl" id="ENSLLTP00000023082.1"/>
    </source>
</evidence>
<reference evidence="2" key="1">
    <citation type="submission" date="2025-08" db="UniProtKB">
        <authorList>
            <consortium name="Ensembl"/>
        </authorList>
    </citation>
    <scope>IDENTIFICATION</scope>
</reference>
<evidence type="ECO:0000313" key="3">
    <source>
        <dbReference type="Proteomes" id="UP000694406"/>
    </source>
</evidence>
<organism evidence="2 3">
    <name type="scientific">Laticauda laticaudata</name>
    <name type="common">Blue-ringed sea krait</name>
    <name type="synonym">Blue-lipped sea krait</name>
    <dbReference type="NCBI Taxonomy" id="8630"/>
    <lineage>
        <taxon>Eukaryota</taxon>
        <taxon>Metazoa</taxon>
        <taxon>Chordata</taxon>
        <taxon>Craniata</taxon>
        <taxon>Vertebrata</taxon>
        <taxon>Euteleostomi</taxon>
        <taxon>Lepidosauria</taxon>
        <taxon>Squamata</taxon>
        <taxon>Bifurcata</taxon>
        <taxon>Unidentata</taxon>
        <taxon>Episquamata</taxon>
        <taxon>Toxicofera</taxon>
        <taxon>Serpentes</taxon>
        <taxon>Colubroidea</taxon>
        <taxon>Elapidae</taxon>
        <taxon>Laticaudinae</taxon>
        <taxon>Laticauda</taxon>
    </lineage>
</organism>
<keyword evidence="3" id="KW-1185">Reference proteome</keyword>
<protein>
    <submittedName>
        <fullName evidence="2">Uncharacterized protein</fullName>
    </submittedName>
</protein>
<accession>A0A8C5ST59</accession>
<dbReference type="AlphaFoldDB" id="A0A8C5ST59"/>
<dbReference type="PANTHER" id="PTHR22929:SF0">
    <property type="entry name" value="TRANSCRIPTION FACTOR TFIIIB COMPONENT B'' HOMOLOG"/>
    <property type="match status" value="1"/>
</dbReference>
<dbReference type="GO" id="GO:0001156">
    <property type="term" value="F:TFIIIC-class transcription factor complex binding"/>
    <property type="evidence" value="ECO:0007669"/>
    <property type="project" value="TreeGrafter"/>
</dbReference>